<evidence type="ECO:0000256" key="3">
    <source>
        <dbReference type="ARBA" id="ARBA00022741"/>
    </source>
</evidence>
<evidence type="ECO:0000313" key="8">
    <source>
        <dbReference type="Proteomes" id="UP000094463"/>
    </source>
</evidence>
<dbReference type="InterPro" id="IPR003850">
    <property type="entry name" value="PurS"/>
</dbReference>
<dbReference type="PANTHER" id="PTHR34696">
    <property type="entry name" value="PHOSPHORIBOSYLFORMYLGLYCINAMIDINE SYNTHASE SUBUNIT PURS"/>
    <property type="match status" value="1"/>
</dbReference>
<comment type="catalytic activity">
    <reaction evidence="6">
        <text>N(2)-formyl-N(1)-(5-phospho-beta-D-ribosyl)glycinamide + L-glutamine + ATP + H2O = 2-formamido-N(1)-(5-O-phospho-beta-D-ribosyl)acetamidine + L-glutamate + ADP + phosphate + H(+)</text>
        <dbReference type="Rhea" id="RHEA:17129"/>
        <dbReference type="ChEBI" id="CHEBI:15377"/>
        <dbReference type="ChEBI" id="CHEBI:15378"/>
        <dbReference type="ChEBI" id="CHEBI:29985"/>
        <dbReference type="ChEBI" id="CHEBI:30616"/>
        <dbReference type="ChEBI" id="CHEBI:43474"/>
        <dbReference type="ChEBI" id="CHEBI:58359"/>
        <dbReference type="ChEBI" id="CHEBI:147286"/>
        <dbReference type="ChEBI" id="CHEBI:147287"/>
        <dbReference type="ChEBI" id="CHEBI:456216"/>
        <dbReference type="EC" id="6.3.5.3"/>
    </reaction>
</comment>
<dbReference type="NCBIfam" id="TIGR00302">
    <property type="entry name" value="phosphoribosylformylglycinamidine synthase subunit PurS"/>
    <property type="match status" value="1"/>
</dbReference>
<comment type="subunit">
    <text evidence="6">Part of the FGAM synthase complex composed of 1 PurL, 1 PurQ and 2 PurS subunits.</text>
</comment>
<organism evidence="7 8">
    <name type="scientific">Salisediminibacterium beveridgei</name>
    <dbReference type="NCBI Taxonomy" id="632773"/>
    <lineage>
        <taxon>Bacteria</taxon>
        <taxon>Bacillati</taxon>
        <taxon>Bacillota</taxon>
        <taxon>Bacilli</taxon>
        <taxon>Bacillales</taxon>
        <taxon>Bacillaceae</taxon>
        <taxon>Salisediminibacterium</taxon>
    </lineage>
</organism>
<dbReference type="UniPathway" id="UPA00074">
    <property type="reaction ID" value="UER00128"/>
</dbReference>
<dbReference type="EC" id="6.3.5.3" evidence="6"/>
<comment type="similarity">
    <text evidence="6">Belongs to the PurS family.</text>
</comment>
<dbReference type="HAMAP" id="MF_01926">
    <property type="entry name" value="PurS"/>
    <property type="match status" value="1"/>
</dbReference>
<sequence>MNANVTVYITLKEGVLDPQGSAVQKSLHQLGYDSVEKVEVGKTINVKLSGESKEDVKKQIEAMCEQLLANPVIEEYTYVIEEVLSV</sequence>
<dbReference type="GO" id="GO:0004642">
    <property type="term" value="F:phosphoribosylformylglycinamidine synthase activity"/>
    <property type="evidence" value="ECO:0007669"/>
    <property type="project" value="UniProtKB-UniRule"/>
</dbReference>
<keyword evidence="5 6" id="KW-0067">ATP-binding</keyword>
<keyword evidence="1 6" id="KW-0963">Cytoplasm</keyword>
<dbReference type="PANTHER" id="PTHR34696:SF1">
    <property type="entry name" value="PHOSPHORIBOSYLFORMYLGLYCINAMIDINE SYNTHASE SUBUNIT PURS"/>
    <property type="match status" value="1"/>
</dbReference>
<comment type="pathway">
    <text evidence="6">Purine metabolism; IMP biosynthesis via de novo pathway; 5-amino-1-(5-phospho-D-ribosyl)imidazole from N(2)-formyl-N(1)-(5-phospho-D-ribosyl)glycinamide: step 1/2.</text>
</comment>
<dbReference type="NCBIfam" id="NF004630">
    <property type="entry name" value="PRK05974.1"/>
    <property type="match status" value="1"/>
</dbReference>
<name>A0A1D7QY79_9BACI</name>
<comment type="function">
    <text evidence="6">Part of the phosphoribosylformylglycinamidine synthase complex involved in the purines biosynthetic pathway. Catalyzes the ATP-dependent conversion of formylglycinamide ribonucleotide (FGAR) and glutamine to yield formylglycinamidine ribonucleotide (FGAM) and glutamate. The FGAM synthase complex is composed of three subunits. PurQ produces an ammonia molecule by converting glutamine to glutamate. PurL transfers the ammonia molecule to FGAR to form FGAM in an ATP-dependent manner. PurS interacts with PurQ and PurL and is thought to assist in the transfer of the ammonia molecule from PurQ to PurL.</text>
</comment>
<keyword evidence="8" id="KW-1185">Reference proteome</keyword>
<dbReference type="RefSeq" id="WP_069365889.1">
    <property type="nucleotide sequence ID" value="NZ_CP012502.1"/>
</dbReference>
<keyword evidence="2 6" id="KW-0436">Ligase</keyword>
<dbReference type="STRING" id="632773.BBEV_2627"/>
<evidence type="ECO:0000313" key="7">
    <source>
        <dbReference type="EMBL" id="AOM83965.1"/>
    </source>
</evidence>
<evidence type="ECO:0000256" key="1">
    <source>
        <dbReference type="ARBA" id="ARBA00022490"/>
    </source>
</evidence>
<dbReference type="AlphaFoldDB" id="A0A1D7QY79"/>
<accession>A0A1D7QY79</accession>
<dbReference type="EMBL" id="CP012502">
    <property type="protein sequence ID" value="AOM83965.1"/>
    <property type="molecule type" value="Genomic_DNA"/>
</dbReference>
<dbReference type="KEGG" id="bbev:BBEV_2627"/>
<dbReference type="GO" id="GO:0006189">
    <property type="term" value="P:'de novo' IMP biosynthetic process"/>
    <property type="evidence" value="ECO:0007669"/>
    <property type="project" value="UniProtKB-UniRule"/>
</dbReference>
<proteinExistence type="inferred from homology"/>
<protein>
    <recommendedName>
        <fullName evidence="6">Phosphoribosylformylglycinamidine synthase subunit PurS</fullName>
        <shortName evidence="6">FGAM synthase</shortName>
        <ecNumber evidence="6">6.3.5.3</ecNumber>
    </recommendedName>
    <alternativeName>
        <fullName evidence="6">Formylglycinamide ribonucleotide amidotransferase subunit III</fullName>
        <shortName evidence="6">FGAR amidotransferase III</shortName>
        <shortName evidence="6">FGAR-AT III</shortName>
    </alternativeName>
    <alternativeName>
        <fullName evidence="6">Phosphoribosylformylglycinamidine synthase subunit III</fullName>
    </alternativeName>
</protein>
<evidence type="ECO:0000256" key="2">
    <source>
        <dbReference type="ARBA" id="ARBA00022598"/>
    </source>
</evidence>
<keyword evidence="3 6" id="KW-0547">Nucleotide-binding</keyword>
<dbReference type="GO" id="GO:0005737">
    <property type="term" value="C:cytoplasm"/>
    <property type="evidence" value="ECO:0007669"/>
    <property type="project" value="UniProtKB-SubCell"/>
</dbReference>
<evidence type="ECO:0000256" key="6">
    <source>
        <dbReference type="HAMAP-Rule" id="MF_01926"/>
    </source>
</evidence>
<reference evidence="7 8" key="1">
    <citation type="submission" date="2015-08" db="EMBL/GenBank/DDBJ databases">
        <title>The complete genome sequence of Bacillus beveridgei MLTeJB.</title>
        <authorList>
            <person name="Hanson T.E."/>
            <person name="Mesa C."/>
            <person name="Basesman S.M."/>
            <person name="Oremland R.S."/>
        </authorList>
    </citation>
    <scope>NUCLEOTIDE SEQUENCE [LARGE SCALE GENOMIC DNA]</scope>
    <source>
        <strain evidence="7 8">MLTeJB</strain>
    </source>
</reference>
<dbReference type="Pfam" id="PF02700">
    <property type="entry name" value="PurS"/>
    <property type="match status" value="1"/>
</dbReference>
<evidence type="ECO:0000256" key="4">
    <source>
        <dbReference type="ARBA" id="ARBA00022755"/>
    </source>
</evidence>
<evidence type="ECO:0000256" key="5">
    <source>
        <dbReference type="ARBA" id="ARBA00022840"/>
    </source>
</evidence>
<dbReference type="PATRIC" id="fig|632773.3.peg.2764"/>
<dbReference type="Proteomes" id="UP000094463">
    <property type="component" value="Chromosome"/>
</dbReference>
<dbReference type="Gene3D" id="3.30.1280.10">
    <property type="entry name" value="Phosphoribosylformylglycinamidine synthase subunit PurS"/>
    <property type="match status" value="1"/>
</dbReference>
<dbReference type="InterPro" id="IPR036604">
    <property type="entry name" value="PurS-like_sf"/>
</dbReference>
<gene>
    <name evidence="6" type="primary">purS</name>
    <name evidence="7" type="ORF">BBEV_2627</name>
</gene>
<dbReference type="SUPFAM" id="SSF82697">
    <property type="entry name" value="PurS-like"/>
    <property type="match status" value="1"/>
</dbReference>
<comment type="subcellular location">
    <subcellularLocation>
        <location evidence="6">Cytoplasm</location>
    </subcellularLocation>
</comment>
<dbReference type="OrthoDB" id="9799101at2"/>
<dbReference type="GO" id="GO:0005524">
    <property type="term" value="F:ATP binding"/>
    <property type="evidence" value="ECO:0007669"/>
    <property type="project" value="UniProtKB-UniRule"/>
</dbReference>
<keyword evidence="4 6" id="KW-0658">Purine biosynthesis</keyword>